<name>A0A7J6LKT2_PEROL</name>
<evidence type="ECO:0000256" key="8">
    <source>
        <dbReference type="ARBA" id="ARBA00046341"/>
    </source>
</evidence>
<dbReference type="InterPro" id="IPR003126">
    <property type="entry name" value="Znf_UBR"/>
</dbReference>
<keyword evidence="4 10" id="KW-0479">Metal-binding</keyword>
<evidence type="ECO:0000313" key="13">
    <source>
        <dbReference type="EMBL" id="KAF4659511.1"/>
    </source>
</evidence>
<comment type="catalytic activity">
    <reaction evidence="1 10">
        <text>S-ubiquitinyl-[E2 ubiquitin-conjugating enzyme]-L-cysteine + [acceptor protein]-L-lysine = [E2 ubiquitin-conjugating enzyme]-L-cysteine + N(6)-ubiquitinyl-[acceptor protein]-L-lysine.</text>
        <dbReference type="EC" id="2.3.2.27"/>
    </reaction>
</comment>
<dbReference type="GO" id="GO:0016567">
    <property type="term" value="P:protein ubiquitination"/>
    <property type="evidence" value="ECO:0007669"/>
    <property type="project" value="UniProtKB-UniRule"/>
</dbReference>
<feature type="domain" description="UBR-type" evidence="12">
    <location>
        <begin position="148"/>
        <end position="218"/>
    </location>
</feature>
<dbReference type="UniPathway" id="UPA00143"/>
<dbReference type="PROSITE" id="PS51157">
    <property type="entry name" value="ZF_UBR"/>
    <property type="match status" value="1"/>
</dbReference>
<dbReference type="GO" id="GO:0061630">
    <property type="term" value="F:ubiquitin protein ligase activity"/>
    <property type="evidence" value="ECO:0007669"/>
    <property type="project" value="UniProtKB-UniRule"/>
</dbReference>
<dbReference type="EMBL" id="JABAHT010000265">
    <property type="protein sequence ID" value="KAF4659511.1"/>
    <property type="molecule type" value="Genomic_DNA"/>
</dbReference>
<evidence type="ECO:0000313" key="14">
    <source>
        <dbReference type="Proteomes" id="UP000570595"/>
    </source>
</evidence>
<sequence length="2248" mass="247606">MDRSSWWVLNMDSEQARREADQQQEQEVILGKGAQRPRANSRGRAWTVEDVKRLFNAEGTPVDAAAASSRMSLQGPQKTTPGTKSSARARSGSMKRNSMSATLKVEEAVPELITGSQRDVSSPIKKLDKLVFGPGPSPAESNAGHIVGVCPVTWGTGGIAFRCLDCELDSNCVVCPDCFYGGNHEGHHVKLIRTVGGCCDCGDEASWKKSGFCSKHQGLAKEDDSRAAFDAMPLEQQKRIEACVPAVLKYLTRVLQRRPVDVMVVKGIITWLLRQAKASLGFRYFITERLSRPIPSRGPGASMLNDMLAAFNEMANEKLVRRVGDEFKQARGAGRRLMSSEAAEPGLPFTALRFGDEDDDDEEMEEDVDGLEDMDDFLAMLPDDGDERVAAALEAAAAAAMAAGGGHGEEEEENTNQQTDHSPDSASINDSEDENGGEEEHLRQEVDGDVLMRTMEDLLSQQRDSFAMNPFKRVLQAVNDFILMMSQLSPTFKLQFTRIFMCHYDQISSFNVEQYQASGTSSSSAQSVQEDEEAPPADIAGMSVQLLTIPEICVALMKPGAIGPDRGNLLEILFNRLHSLFEGIYNHQSHTLDLSVLMGSGPRELDMTIWRVTHDISYVLYHPQLCEMFLQSAEMQQQLLASVSMMSWMNPQERAMVEHVTYENKAWRTAFKLEGGLASTLRSLGSYCSAPERSVDSLMGFYRELVGAIMARYKEAPIPSPRTSKSFHSPLIRLLTSCVNFDLLLSASDDDMAKWLDVFTVDALVVMMKSTINVLTLSGEIHDNLWVRNGGAMQQQRSEYFNMGLKNSDEATVQLCLILLKEHWKHNSEGRVQPLMVVMSSVLQDRIVSAGEAEEMTWRRQQQHSESAATAAAAESTVWNMMEVSRFGDADCMRTLWRRIVRSSLLPSGDSLSTDGRAERCYTSVLLELLLNCVASPYWVTMKQVFRHSHEKKNHGPQEGTREYDEAAYLAKRAIVQVLAYKNLTFGQLAMYLPGPLRSCEAVISSELEHLAQRAGTSNGSVPRERARSEDVLVEDSSVEEHSGRTVYSLKSGSWPYYDAYCLAFGNSRQREAAMEHALSKPDVGMVGPSDDIECLPSMLHLFTEGITESLTLTGPDSASPPFDIYELIFVLIKARTFEVHAATATGSAMSSAKLSALDWTIGIAVRLTDLLAQSIPPESVTRTAALNSYHGVGTIVTAHDLLVKQELNGRSGFVLGYGRGGRIDVYFKPDGIFRLKEENIRYSEDEHESWSQLMRSTLQELSQLDEILPILGRTVKSVMSRRGHASAVQPTASGSEGISVEGAPSGPNTRQRRLENAKKRQRLIMKVMKKRQEEFLDSMRKQLKEGAATRKEGKGILKRLFGARDGAKGDSVAALSVATASDSQVSGAGPAESDQECALCREADTIENLQRTGPLCVVADLGRGRVAGPGLNGKGIGAYINSCGHMVHSKCWSKHRAAIRMRHEGHHDFFFVDVEKGEAPCPMCRSLANLCLPYTKLSVLTTPEAKWWTPWDRDSIGPDRVARAMATCEMNNLVKAVWESRDRPVEGEAENSEKKSRVDMLLNIAYSHLVGVMATLPSVVVECACTEPQHQVPTFAILLRALAAELMTGNSDPKGDNREMNILARVTGRRISQTELSHELGEVWYAHKTAGEDDETALEHLTEVGMMVCWAVASLNALDEADLNRLQFAGLGDPKEAWHTICSVLEIPDPLNAMDLVDLSALPTVSARPRPMFSSRMVAFIELPTDMLQLVRRTLSRECNNCHSKPLDPVVCLLCGDVLCLDGDCCRTPGQAEGECTQHARACGGGQGLFIMPYASVVLAVAAPRNCIWDGPYEDSHGETDSYLRRNLADLRLSKRRYEQLKSAFIRGTIDMDIIKNNEKTVQSSEIMTVPSTNSQLILSVLLETLMLFEVVQGSTGGPSRKMTIPTNNVRDTEIPLGTYRTIGRCEAAPNLGDLEVEVTIGLQGHQQARVTARAADGTMFARMDSALPLAQYKSAFLYEEFSFGNLGVVPILGCFHFVAGESAKKFVNSLYDELEFKYLASGSGGIFFCRGRRELVLGMGLHANLKDVRIDGAHCGFKMVETAATKARRLLAARPTAYSRTAAGSSRKRSLSVGAVKESKRRKDSLSGALPIGEFATATNWQVPDSLRVRIVRGDKSGGLRCTVKAVGSGSLPEVELEEVDYCLQAIEQHQNPAPEISVTTMFEKRSITWNSLRICPEGDDNWALQFLAKPPMLSVTLSLRRLAPA</sequence>
<dbReference type="PANTHER" id="PTHR21497">
    <property type="entry name" value="UBIQUITIN LIGASE E3 ALPHA-RELATED"/>
    <property type="match status" value="1"/>
</dbReference>
<dbReference type="InterPro" id="IPR039164">
    <property type="entry name" value="UBR1-like"/>
</dbReference>
<evidence type="ECO:0000256" key="7">
    <source>
        <dbReference type="ARBA" id="ARBA00022833"/>
    </source>
</evidence>
<dbReference type="Proteomes" id="UP000570595">
    <property type="component" value="Unassembled WGS sequence"/>
</dbReference>
<keyword evidence="3 10" id="KW-0808">Transferase</keyword>
<comment type="caution">
    <text evidence="13">The sequence shown here is derived from an EMBL/GenBank/DDBJ whole genome shotgun (WGS) entry which is preliminary data.</text>
</comment>
<dbReference type="InterPro" id="IPR044046">
    <property type="entry name" value="E3_ligase_UBR-like_C"/>
</dbReference>
<evidence type="ECO:0000256" key="11">
    <source>
        <dbReference type="SAM" id="MobiDB-lite"/>
    </source>
</evidence>
<evidence type="ECO:0000256" key="9">
    <source>
        <dbReference type="PROSITE-ProRule" id="PRU00508"/>
    </source>
</evidence>
<reference evidence="13 14" key="1">
    <citation type="submission" date="2020-04" db="EMBL/GenBank/DDBJ databases">
        <title>Perkinsus olseni comparative genomics.</title>
        <authorList>
            <person name="Bogema D.R."/>
        </authorList>
    </citation>
    <scope>NUCLEOTIDE SEQUENCE [LARGE SCALE GENOMIC DNA]</scope>
    <source>
        <strain evidence="13">ATCC PRA-179</strain>
    </source>
</reference>
<evidence type="ECO:0000259" key="12">
    <source>
        <dbReference type="PROSITE" id="PS51157"/>
    </source>
</evidence>
<comment type="pathway">
    <text evidence="2 10">Protein modification; protein ubiquitination.</text>
</comment>
<dbReference type="GO" id="GO:0005737">
    <property type="term" value="C:cytoplasm"/>
    <property type="evidence" value="ECO:0007669"/>
    <property type="project" value="TreeGrafter"/>
</dbReference>
<accession>A0A7J6LKT2</accession>
<evidence type="ECO:0000256" key="5">
    <source>
        <dbReference type="ARBA" id="ARBA00022771"/>
    </source>
</evidence>
<dbReference type="FunFam" id="2.10.110.30:FF:000002">
    <property type="entry name" value="Putative e3 ubiquitin-protein ligase ubr3"/>
    <property type="match status" value="1"/>
</dbReference>
<dbReference type="PANTHER" id="PTHR21497:SF24">
    <property type="entry name" value="E3 UBIQUITIN-PROTEIN LIGASE UBR1"/>
    <property type="match status" value="1"/>
</dbReference>
<dbReference type="OrthoDB" id="26387at2759"/>
<evidence type="ECO:0000256" key="10">
    <source>
        <dbReference type="RuleBase" id="RU366018"/>
    </source>
</evidence>
<dbReference type="CDD" id="cd19673">
    <property type="entry name" value="UBR-box_UBR3"/>
    <property type="match status" value="1"/>
</dbReference>
<dbReference type="EC" id="2.3.2.27" evidence="10"/>
<dbReference type="SMART" id="SM00396">
    <property type="entry name" value="ZnF_UBR1"/>
    <property type="match status" value="1"/>
</dbReference>
<feature type="region of interest" description="Disordered" evidence="11">
    <location>
        <begin position="1282"/>
        <end position="1320"/>
    </location>
</feature>
<comment type="similarity">
    <text evidence="8 10">Belongs to the E3 ubiquitin-protein ligase UBR1-like family.</text>
</comment>
<dbReference type="Pfam" id="PF18995">
    <property type="entry name" value="PRT6_C"/>
    <property type="match status" value="1"/>
</dbReference>
<dbReference type="Gene3D" id="2.10.110.30">
    <property type="match status" value="1"/>
</dbReference>
<keyword evidence="5 10" id="KW-0863">Zinc-finger</keyword>
<organism evidence="13 14">
    <name type="scientific">Perkinsus olseni</name>
    <name type="common">Perkinsus atlanticus</name>
    <dbReference type="NCBI Taxonomy" id="32597"/>
    <lineage>
        <taxon>Eukaryota</taxon>
        <taxon>Sar</taxon>
        <taxon>Alveolata</taxon>
        <taxon>Perkinsozoa</taxon>
        <taxon>Perkinsea</taxon>
        <taxon>Perkinsida</taxon>
        <taxon>Perkinsidae</taxon>
        <taxon>Perkinsus</taxon>
    </lineage>
</organism>
<evidence type="ECO:0000256" key="1">
    <source>
        <dbReference type="ARBA" id="ARBA00000900"/>
    </source>
</evidence>
<evidence type="ECO:0000256" key="4">
    <source>
        <dbReference type="ARBA" id="ARBA00022723"/>
    </source>
</evidence>
<evidence type="ECO:0000256" key="2">
    <source>
        <dbReference type="ARBA" id="ARBA00004906"/>
    </source>
</evidence>
<feature type="compositionally biased region" description="Polar residues" evidence="11">
    <location>
        <begin position="69"/>
        <end position="101"/>
    </location>
</feature>
<dbReference type="GO" id="GO:0000151">
    <property type="term" value="C:ubiquitin ligase complex"/>
    <property type="evidence" value="ECO:0007669"/>
    <property type="project" value="TreeGrafter"/>
</dbReference>
<feature type="region of interest" description="Disordered" evidence="11">
    <location>
        <begin position="347"/>
        <end position="368"/>
    </location>
</feature>
<comment type="function">
    <text evidence="10">Ubiquitin ligase protein which is a component of the N-end rule pathway. Recognizes and binds to proteins bearing specific N-terminal residues that are destabilizing according to the N-end rule, leading to their ubiquitination and subsequent degradation.</text>
</comment>
<feature type="region of interest" description="Disordered" evidence="11">
    <location>
        <begin position="400"/>
        <end position="449"/>
    </location>
</feature>
<proteinExistence type="inferred from homology"/>
<dbReference type="GO" id="GO:0008270">
    <property type="term" value="F:zinc ion binding"/>
    <property type="evidence" value="ECO:0007669"/>
    <property type="project" value="UniProtKB-UniRule"/>
</dbReference>
<evidence type="ECO:0000256" key="6">
    <source>
        <dbReference type="ARBA" id="ARBA00022786"/>
    </source>
</evidence>
<evidence type="ECO:0000256" key="3">
    <source>
        <dbReference type="ARBA" id="ARBA00022679"/>
    </source>
</evidence>
<feature type="compositionally biased region" description="Acidic residues" evidence="11">
    <location>
        <begin position="356"/>
        <end position="368"/>
    </location>
</feature>
<feature type="region of interest" description="Disordered" evidence="11">
    <location>
        <begin position="1014"/>
        <end position="1036"/>
    </location>
</feature>
<keyword evidence="6 10" id="KW-0833">Ubl conjugation pathway</keyword>
<keyword evidence="7 10" id="KW-0862">Zinc</keyword>
<feature type="region of interest" description="Disordered" evidence="11">
    <location>
        <begin position="62"/>
        <end position="101"/>
    </location>
</feature>
<dbReference type="Pfam" id="PF02207">
    <property type="entry name" value="zf-UBR"/>
    <property type="match status" value="1"/>
</dbReference>
<protein>
    <recommendedName>
        <fullName evidence="10">E3 ubiquitin-protein ligase</fullName>
        <ecNumber evidence="10">2.3.2.27</ecNumber>
    </recommendedName>
</protein>
<feature type="compositionally biased region" description="Polar residues" evidence="11">
    <location>
        <begin position="415"/>
        <end position="428"/>
    </location>
</feature>
<feature type="zinc finger region" description="UBR-type" evidence="9">
    <location>
        <begin position="148"/>
        <end position="218"/>
    </location>
</feature>
<dbReference type="GO" id="GO:0071596">
    <property type="term" value="P:ubiquitin-dependent protein catabolic process via the N-end rule pathway"/>
    <property type="evidence" value="ECO:0007669"/>
    <property type="project" value="UniProtKB-UniRule"/>
</dbReference>
<feature type="region of interest" description="Disordered" evidence="11">
    <location>
        <begin position="14"/>
        <end position="45"/>
    </location>
</feature>
<gene>
    <name evidence="13" type="ORF">FOZ61_004687</name>
</gene>